<dbReference type="AlphaFoldDB" id="A0A0G4FGC6"/>
<reference evidence="3" key="1">
    <citation type="submission" date="2014-11" db="EMBL/GenBank/DDBJ databases">
        <authorList>
            <person name="Otto D Thomas"/>
            <person name="Naeem Raeece"/>
        </authorList>
    </citation>
    <scope>NUCLEOTIDE SEQUENCE</scope>
</reference>
<dbReference type="GO" id="GO:0016757">
    <property type="term" value="F:glycosyltransferase activity"/>
    <property type="evidence" value="ECO:0007669"/>
    <property type="project" value="UniProtKB-KW"/>
</dbReference>
<dbReference type="InterPro" id="IPR008630">
    <property type="entry name" value="Glyco_trans_34"/>
</dbReference>
<feature type="non-terminal residue" evidence="3">
    <location>
        <position position="1"/>
    </location>
</feature>
<accession>A0A0G4FGC6</accession>
<dbReference type="Pfam" id="PF05637">
    <property type="entry name" value="Glyco_transf_34"/>
    <property type="match status" value="1"/>
</dbReference>
<gene>
    <name evidence="3" type="ORF">Cvel_16852</name>
</gene>
<evidence type="ECO:0000313" key="3">
    <source>
        <dbReference type="EMBL" id="CEM12341.1"/>
    </source>
</evidence>
<dbReference type="EMBL" id="CDMZ01000350">
    <property type="protein sequence ID" value="CEM12341.1"/>
    <property type="molecule type" value="Genomic_DNA"/>
</dbReference>
<dbReference type="VEuPathDB" id="CryptoDB:Cvel_16852"/>
<evidence type="ECO:0000256" key="1">
    <source>
        <dbReference type="ARBA" id="ARBA00022676"/>
    </source>
</evidence>
<keyword evidence="2" id="KW-0808">Transferase</keyword>
<name>A0A0G4FGC6_9ALVE</name>
<evidence type="ECO:0000256" key="2">
    <source>
        <dbReference type="ARBA" id="ARBA00022679"/>
    </source>
</evidence>
<protein>
    <submittedName>
        <fullName evidence="3">Uncharacterized protein</fullName>
    </submittedName>
</protein>
<keyword evidence="1" id="KW-0328">Glycosyltransferase</keyword>
<proteinExistence type="predicted"/>
<dbReference type="PANTHER" id="PTHR31306:SF4">
    <property type="entry name" value="ALPHA-1,2-GALACTOSYLTRANSFERASE"/>
    <property type="match status" value="1"/>
</dbReference>
<sequence length="262" mass="29251">LYADLHGIPCFLHEKKLLPDLEAHFSKLLLVSRRLQGLSVDPAVIHRRERGGEEGERTEPADWVVWIDCDAFVTNMAISLNVSQSDWTLRFIDRVANSPWSIAWEQSMLLWETVAPCALGYGAREGGESGQGGGGIRLRDRERLKRGEFPFPVVRQDHQLDLSEEEATSLDEAVSRDCTVERKIRLVHQKVMNAYLPATAGDWLGYGWEMGDFILHFAGCPSSARPCLEQMVATVRASAEQVGIRLDDVLRPELAQAGLLAS</sequence>
<dbReference type="GO" id="GO:0006487">
    <property type="term" value="P:protein N-linked glycosylation"/>
    <property type="evidence" value="ECO:0007669"/>
    <property type="project" value="TreeGrafter"/>
</dbReference>
<dbReference type="PANTHER" id="PTHR31306">
    <property type="entry name" value="ALPHA-1,6-MANNOSYLTRANSFERASE MNN11-RELATED"/>
    <property type="match status" value="1"/>
</dbReference>
<organism evidence="3">
    <name type="scientific">Chromera velia CCMP2878</name>
    <dbReference type="NCBI Taxonomy" id="1169474"/>
    <lineage>
        <taxon>Eukaryota</taxon>
        <taxon>Sar</taxon>
        <taxon>Alveolata</taxon>
        <taxon>Colpodellida</taxon>
        <taxon>Chromeraceae</taxon>
        <taxon>Chromera</taxon>
    </lineage>
</organism>
<dbReference type="GO" id="GO:0000139">
    <property type="term" value="C:Golgi membrane"/>
    <property type="evidence" value="ECO:0007669"/>
    <property type="project" value="TreeGrafter"/>
</dbReference>